<dbReference type="NCBIfam" id="TIGR01469">
    <property type="entry name" value="cobA_cysG_Cterm"/>
    <property type="match status" value="1"/>
</dbReference>
<dbReference type="NCBIfam" id="NF004790">
    <property type="entry name" value="PRK06136.1"/>
    <property type="match status" value="1"/>
</dbReference>
<dbReference type="InterPro" id="IPR006366">
    <property type="entry name" value="CobA/CysG_C"/>
</dbReference>
<dbReference type="Proteomes" id="UP000054560">
    <property type="component" value="Unassembled WGS sequence"/>
</dbReference>
<protein>
    <submittedName>
        <fullName evidence="5">Uroporphyrin-III C-methyltransferase</fullName>
    </submittedName>
</protein>
<keyword evidence="1 5" id="KW-0489">Methyltransferase</keyword>
<evidence type="ECO:0000256" key="1">
    <source>
        <dbReference type="ARBA" id="ARBA00022603"/>
    </source>
</evidence>
<proteinExistence type="predicted"/>
<evidence type="ECO:0000313" key="5">
    <source>
        <dbReference type="EMBL" id="KNC83639.1"/>
    </source>
</evidence>
<dbReference type="PANTHER" id="PTHR45790">
    <property type="entry name" value="SIROHEME SYNTHASE-RELATED"/>
    <property type="match status" value="1"/>
</dbReference>
<dbReference type="GO" id="GO:0032259">
    <property type="term" value="P:methylation"/>
    <property type="evidence" value="ECO:0007669"/>
    <property type="project" value="UniProtKB-KW"/>
</dbReference>
<accession>A0A0L0G452</accession>
<sequence length="248" mass="26349">MSIILAGAGPGDPELLTIAAMKALENAELVVSDRLVHADILAFAKCEVKIALKTTGRSDPGVRVSGSGSDELSEWCLEGLGAGKRVVRLKIGDPFVFGRGGEEVLWYRERGFECQIIPGICSALAGPLEVGIPVTHRGASEQVLICTGRGRNGTYPNIPEYDPARTIVILMGVGRLGELSAMLIKDKQFPSSTPVNVVQSATTPEMKQCMGTLQDIEDKAKQAEVKAPAVITIGGVVDVLRPVDTVRD</sequence>
<name>A0A0L0G452_9EUKA</name>
<dbReference type="RefSeq" id="XP_014157540.1">
    <property type="nucleotide sequence ID" value="XM_014302065.1"/>
</dbReference>
<dbReference type="OrthoDB" id="508204at2759"/>
<dbReference type="InterPro" id="IPR014776">
    <property type="entry name" value="4pyrrole_Mease_sub2"/>
</dbReference>
<gene>
    <name evidence="5" type="ORF">SARC_04137</name>
</gene>
<reference evidence="5 6" key="1">
    <citation type="submission" date="2011-02" db="EMBL/GenBank/DDBJ databases">
        <title>The Genome Sequence of Sphaeroforma arctica JP610.</title>
        <authorList>
            <consortium name="The Broad Institute Genome Sequencing Platform"/>
            <person name="Russ C."/>
            <person name="Cuomo C."/>
            <person name="Young S.K."/>
            <person name="Zeng Q."/>
            <person name="Gargeya S."/>
            <person name="Alvarado L."/>
            <person name="Berlin A."/>
            <person name="Chapman S.B."/>
            <person name="Chen Z."/>
            <person name="Freedman E."/>
            <person name="Gellesch M."/>
            <person name="Goldberg J."/>
            <person name="Griggs A."/>
            <person name="Gujja S."/>
            <person name="Heilman E."/>
            <person name="Heiman D."/>
            <person name="Howarth C."/>
            <person name="Mehta T."/>
            <person name="Neiman D."/>
            <person name="Pearson M."/>
            <person name="Roberts A."/>
            <person name="Saif S."/>
            <person name="Shea T."/>
            <person name="Shenoy N."/>
            <person name="Sisk P."/>
            <person name="Stolte C."/>
            <person name="Sykes S."/>
            <person name="White J."/>
            <person name="Yandava C."/>
            <person name="Burger G."/>
            <person name="Gray M.W."/>
            <person name="Holland P.W.H."/>
            <person name="King N."/>
            <person name="Lang F.B.F."/>
            <person name="Roger A.J."/>
            <person name="Ruiz-Trillo I."/>
            <person name="Haas B."/>
            <person name="Nusbaum C."/>
            <person name="Birren B."/>
        </authorList>
    </citation>
    <scope>NUCLEOTIDE SEQUENCE [LARGE SCALE GENOMIC DNA]</scope>
    <source>
        <strain evidence="5 6">JP610</strain>
    </source>
</reference>
<dbReference type="Gene3D" id="3.30.950.10">
    <property type="entry name" value="Methyltransferase, Cobalt-precorrin-4 Transmethylase, Domain 2"/>
    <property type="match status" value="1"/>
</dbReference>
<feature type="domain" description="Tetrapyrrole methylase" evidence="4">
    <location>
        <begin position="3"/>
        <end position="216"/>
    </location>
</feature>
<dbReference type="InterPro" id="IPR000878">
    <property type="entry name" value="4pyrrol_Mease"/>
</dbReference>
<dbReference type="InterPro" id="IPR035996">
    <property type="entry name" value="4pyrrol_Methylase_sf"/>
</dbReference>
<dbReference type="PANTHER" id="PTHR45790:SF6">
    <property type="entry name" value="UROPORPHYRINOGEN-III C-METHYLTRANSFERASE"/>
    <property type="match status" value="1"/>
</dbReference>
<evidence type="ECO:0000259" key="4">
    <source>
        <dbReference type="Pfam" id="PF00590"/>
    </source>
</evidence>
<dbReference type="SUPFAM" id="SSF53790">
    <property type="entry name" value="Tetrapyrrole methylase"/>
    <property type="match status" value="1"/>
</dbReference>
<evidence type="ECO:0000256" key="3">
    <source>
        <dbReference type="ARBA" id="ARBA00022691"/>
    </source>
</evidence>
<keyword evidence="3" id="KW-0949">S-adenosyl-L-methionine</keyword>
<organism evidence="5 6">
    <name type="scientific">Sphaeroforma arctica JP610</name>
    <dbReference type="NCBI Taxonomy" id="667725"/>
    <lineage>
        <taxon>Eukaryota</taxon>
        <taxon>Ichthyosporea</taxon>
        <taxon>Ichthyophonida</taxon>
        <taxon>Sphaeroforma</taxon>
    </lineage>
</organism>
<dbReference type="Pfam" id="PF00590">
    <property type="entry name" value="TP_methylase"/>
    <property type="match status" value="1"/>
</dbReference>
<keyword evidence="2 5" id="KW-0808">Transferase</keyword>
<dbReference type="GO" id="GO:0019354">
    <property type="term" value="P:siroheme biosynthetic process"/>
    <property type="evidence" value="ECO:0007669"/>
    <property type="project" value="InterPro"/>
</dbReference>
<dbReference type="EMBL" id="KQ241819">
    <property type="protein sequence ID" value="KNC83639.1"/>
    <property type="molecule type" value="Genomic_DNA"/>
</dbReference>
<dbReference type="GeneID" id="25904641"/>
<evidence type="ECO:0000313" key="6">
    <source>
        <dbReference type="Proteomes" id="UP000054560"/>
    </source>
</evidence>
<dbReference type="CDD" id="cd11642">
    <property type="entry name" value="SUMT"/>
    <property type="match status" value="1"/>
</dbReference>
<dbReference type="GO" id="GO:0004851">
    <property type="term" value="F:uroporphyrin-III C-methyltransferase activity"/>
    <property type="evidence" value="ECO:0007669"/>
    <property type="project" value="TreeGrafter"/>
</dbReference>
<dbReference type="STRING" id="667725.A0A0L0G452"/>
<dbReference type="InterPro" id="IPR050161">
    <property type="entry name" value="Siro_Cobalamin_biosynth"/>
</dbReference>
<evidence type="ECO:0000256" key="2">
    <source>
        <dbReference type="ARBA" id="ARBA00022679"/>
    </source>
</evidence>
<keyword evidence="6" id="KW-1185">Reference proteome</keyword>
<dbReference type="eggNOG" id="KOG1527">
    <property type="taxonomic scope" value="Eukaryota"/>
</dbReference>
<dbReference type="AlphaFoldDB" id="A0A0L0G452"/>
<dbReference type="Gene3D" id="3.40.1010.10">
    <property type="entry name" value="Cobalt-precorrin-4 Transmethylase, Domain 1"/>
    <property type="match status" value="1"/>
</dbReference>
<dbReference type="InterPro" id="IPR014777">
    <property type="entry name" value="4pyrrole_Mease_sub1"/>
</dbReference>